<organism evidence="3 4">
    <name type="scientific">Deinandra increscens subsp. villosa</name>
    <dbReference type="NCBI Taxonomy" id="3103831"/>
    <lineage>
        <taxon>Eukaryota</taxon>
        <taxon>Viridiplantae</taxon>
        <taxon>Streptophyta</taxon>
        <taxon>Embryophyta</taxon>
        <taxon>Tracheophyta</taxon>
        <taxon>Spermatophyta</taxon>
        <taxon>Magnoliopsida</taxon>
        <taxon>eudicotyledons</taxon>
        <taxon>Gunneridae</taxon>
        <taxon>Pentapetalae</taxon>
        <taxon>asterids</taxon>
        <taxon>campanulids</taxon>
        <taxon>Asterales</taxon>
        <taxon>Asteraceae</taxon>
        <taxon>Asteroideae</taxon>
        <taxon>Heliantheae alliance</taxon>
        <taxon>Madieae</taxon>
        <taxon>Madiinae</taxon>
        <taxon>Deinandra</taxon>
    </lineage>
</organism>
<evidence type="ECO:0000256" key="1">
    <source>
        <dbReference type="SAM" id="MobiDB-lite"/>
    </source>
</evidence>
<keyword evidence="4" id="KW-1185">Reference proteome</keyword>
<feature type="compositionally biased region" description="Basic residues" evidence="1">
    <location>
        <begin position="56"/>
        <end position="71"/>
    </location>
</feature>
<dbReference type="PANTHER" id="PTHR35751:SF3">
    <property type="entry name" value="OS06G0530200 PROTEIN"/>
    <property type="match status" value="1"/>
</dbReference>
<keyword evidence="2" id="KW-0812">Transmembrane</keyword>
<evidence type="ECO:0000313" key="3">
    <source>
        <dbReference type="EMBL" id="KAK9059338.1"/>
    </source>
</evidence>
<evidence type="ECO:0000256" key="2">
    <source>
        <dbReference type="SAM" id="Phobius"/>
    </source>
</evidence>
<feature type="compositionally biased region" description="Polar residues" evidence="1">
    <location>
        <begin position="72"/>
        <end position="90"/>
    </location>
</feature>
<reference evidence="3 4" key="1">
    <citation type="submission" date="2024-04" db="EMBL/GenBank/DDBJ databases">
        <title>The reference genome of an endangered Asteraceae, Deinandra increscens subsp. villosa, native to the Central Coast of California.</title>
        <authorList>
            <person name="Guilliams M."/>
            <person name="Hasenstab-Lehman K."/>
            <person name="Meyer R."/>
            <person name="Mcevoy S."/>
        </authorList>
    </citation>
    <scope>NUCLEOTIDE SEQUENCE [LARGE SCALE GENOMIC DNA]</scope>
    <source>
        <tissue evidence="3">Leaf</tissue>
    </source>
</reference>
<comment type="caution">
    <text evidence="3">The sequence shown here is derived from an EMBL/GenBank/DDBJ whole genome shotgun (WGS) entry which is preliminary data.</text>
</comment>
<dbReference type="PANTHER" id="PTHR35751">
    <property type="match status" value="1"/>
</dbReference>
<proteinExistence type="predicted"/>
<name>A0AAP0GQI1_9ASTR</name>
<feature type="compositionally biased region" description="Pro residues" evidence="1">
    <location>
        <begin position="35"/>
        <end position="44"/>
    </location>
</feature>
<protein>
    <submittedName>
        <fullName evidence="3">Uncharacterized protein</fullName>
    </submittedName>
</protein>
<keyword evidence="2" id="KW-1133">Transmembrane helix</keyword>
<accession>A0AAP0GQI1</accession>
<gene>
    <name evidence="3" type="ORF">SSX86_021958</name>
</gene>
<dbReference type="Proteomes" id="UP001408789">
    <property type="component" value="Unassembled WGS sequence"/>
</dbReference>
<keyword evidence="2" id="KW-0472">Membrane</keyword>
<feature type="region of interest" description="Disordered" evidence="1">
    <location>
        <begin position="14"/>
        <end position="90"/>
    </location>
</feature>
<evidence type="ECO:0000313" key="4">
    <source>
        <dbReference type="Proteomes" id="UP001408789"/>
    </source>
</evidence>
<dbReference type="EMBL" id="JBCNJP010000021">
    <property type="protein sequence ID" value="KAK9059338.1"/>
    <property type="molecule type" value="Genomic_DNA"/>
</dbReference>
<feature type="transmembrane region" description="Helical" evidence="2">
    <location>
        <begin position="123"/>
        <end position="143"/>
    </location>
</feature>
<dbReference type="AlphaFoldDB" id="A0AAP0GQI1"/>
<sequence length="179" mass="20600">MAIHTKFRQFFSLFYKERNPRQPQPQKTPWSHSSSPPPPPPQPQQPIDRDMGAAHAMKRIPRIKFPQRHSKPSGSVTQPQATPAASEVPSTFFSRSATSDKTLGGKASLQPKRTPMTQEEIDAILVSNVLFCFFILYAVRWVLVKLLKLCQDLRFIFFYEQLLYAMRNQNLVHKDMVES</sequence>